<feature type="chain" id="PRO_5047021057" evidence="1">
    <location>
        <begin position="29"/>
        <end position="126"/>
    </location>
</feature>
<gene>
    <name evidence="2" type="ORF">Q2T52_16905</name>
</gene>
<organism evidence="2 3">
    <name type="scientific">Rhizobium oryzicola</name>
    <dbReference type="NCBI Taxonomy" id="1232668"/>
    <lineage>
        <taxon>Bacteria</taxon>
        <taxon>Pseudomonadati</taxon>
        <taxon>Pseudomonadota</taxon>
        <taxon>Alphaproteobacteria</taxon>
        <taxon>Hyphomicrobiales</taxon>
        <taxon>Rhizobiaceae</taxon>
        <taxon>Rhizobium/Agrobacterium group</taxon>
        <taxon>Rhizobium</taxon>
    </lineage>
</organism>
<keyword evidence="3" id="KW-1185">Reference proteome</keyword>
<name>A0ABT8SZF3_9HYPH</name>
<protein>
    <submittedName>
        <fullName evidence="2">Uncharacterized protein</fullName>
    </submittedName>
</protein>
<evidence type="ECO:0000313" key="3">
    <source>
        <dbReference type="Proteomes" id="UP001169006"/>
    </source>
</evidence>
<feature type="signal peptide" evidence="1">
    <location>
        <begin position="1"/>
        <end position="28"/>
    </location>
</feature>
<sequence length="126" mass="13182">MDSSRTKSGKVLRILCALVLLSLGLAHQAPSVGLAAIDIDHLETYRLPDGSFASLCLNSSEDHKAAPSGLCEACLLSASIILPPPDDKGWLLVDRAFLINALSYPDAALGSSNIITARSRGPPSIS</sequence>
<reference evidence="2" key="2">
    <citation type="submission" date="2023-07" db="EMBL/GenBank/DDBJ databases">
        <authorList>
            <person name="Sun H."/>
        </authorList>
    </citation>
    <scope>NUCLEOTIDE SEQUENCE</scope>
    <source>
        <strain evidence="2">05753</strain>
    </source>
</reference>
<evidence type="ECO:0000313" key="2">
    <source>
        <dbReference type="EMBL" id="MDO1583767.1"/>
    </source>
</evidence>
<dbReference type="RefSeq" id="WP_302077966.1">
    <property type="nucleotide sequence ID" value="NZ_JAUKWQ010000005.1"/>
</dbReference>
<evidence type="ECO:0000256" key="1">
    <source>
        <dbReference type="SAM" id="SignalP"/>
    </source>
</evidence>
<accession>A0ABT8SZF3</accession>
<dbReference type="Proteomes" id="UP001169006">
    <property type="component" value="Unassembled WGS sequence"/>
</dbReference>
<comment type="caution">
    <text evidence="2">The sequence shown here is derived from an EMBL/GenBank/DDBJ whole genome shotgun (WGS) entry which is preliminary data.</text>
</comment>
<proteinExistence type="predicted"/>
<keyword evidence="1" id="KW-0732">Signal</keyword>
<reference evidence="2" key="1">
    <citation type="journal article" date="2015" name="Int. J. Syst. Evol. Microbiol.">
        <title>Rhizobium oryzicola sp. nov., potential plant-growth-promoting endophytic bacteria isolated from rice roots.</title>
        <authorList>
            <person name="Zhang X.X."/>
            <person name="Gao J.S."/>
            <person name="Cao Y.H."/>
            <person name="Sheirdil R.A."/>
            <person name="Wang X.C."/>
            <person name="Zhang L."/>
        </authorList>
    </citation>
    <scope>NUCLEOTIDE SEQUENCE</scope>
    <source>
        <strain evidence="2">05753</strain>
    </source>
</reference>
<dbReference type="EMBL" id="JAUKWQ010000005">
    <property type="protein sequence ID" value="MDO1583767.1"/>
    <property type="molecule type" value="Genomic_DNA"/>
</dbReference>